<evidence type="ECO:0008006" key="3">
    <source>
        <dbReference type="Google" id="ProtNLM"/>
    </source>
</evidence>
<reference evidence="1" key="1">
    <citation type="submission" date="2018-02" db="EMBL/GenBank/DDBJ databases">
        <authorList>
            <person name="Vasarhelyi B.M."/>
            <person name="Deshmukh S."/>
            <person name="Balint B."/>
            <person name="Kukolya J."/>
        </authorList>
    </citation>
    <scope>NUCLEOTIDE SEQUENCE</scope>
    <source>
        <strain evidence="1">KB22</strain>
    </source>
</reference>
<dbReference type="AlphaFoldDB" id="A0A928UWJ1"/>
<name>A0A928UWJ1_9SPHI</name>
<dbReference type="PROSITE" id="PS51257">
    <property type="entry name" value="PROKAR_LIPOPROTEIN"/>
    <property type="match status" value="1"/>
</dbReference>
<proteinExistence type="predicted"/>
<accession>A0A928UWJ1</accession>
<dbReference type="EMBL" id="PRDK01000001">
    <property type="protein sequence ID" value="MBE8712610.1"/>
    <property type="molecule type" value="Genomic_DNA"/>
</dbReference>
<sequence length="179" mass="20737">MVTFKLKLKNMDKIFLIKLFSFVLLGATFVSCNSVPTKEISATLDSIYLFQADFRTVDKKLITKELAELIDSVKTKEEQETEEMLLSEHPTDKPSIIEGDLLTSLYEGQNRYHIAELSNDADSAVLLVNFEQTGYNEKWQDTLIFKNEHGWKLDNVLYNNKYTDQYSMQNVLINYLKSE</sequence>
<keyword evidence="2" id="KW-1185">Reference proteome</keyword>
<protein>
    <recommendedName>
        <fullName evidence="3">DUF3828 domain-containing protein</fullName>
    </recommendedName>
</protein>
<evidence type="ECO:0000313" key="1">
    <source>
        <dbReference type="EMBL" id="MBE8712610.1"/>
    </source>
</evidence>
<gene>
    <name evidence="1" type="ORF">C4F49_02795</name>
</gene>
<comment type="caution">
    <text evidence="1">The sequence shown here is derived from an EMBL/GenBank/DDBJ whole genome shotgun (WGS) entry which is preliminary data.</text>
</comment>
<dbReference type="Proteomes" id="UP000616201">
    <property type="component" value="Unassembled WGS sequence"/>
</dbReference>
<evidence type="ECO:0000313" key="2">
    <source>
        <dbReference type="Proteomes" id="UP000616201"/>
    </source>
</evidence>
<organism evidence="1 2">
    <name type="scientific">Sphingobacterium hungaricum</name>
    <dbReference type="NCBI Taxonomy" id="2082723"/>
    <lineage>
        <taxon>Bacteria</taxon>
        <taxon>Pseudomonadati</taxon>
        <taxon>Bacteroidota</taxon>
        <taxon>Sphingobacteriia</taxon>
        <taxon>Sphingobacteriales</taxon>
        <taxon>Sphingobacteriaceae</taxon>
        <taxon>Sphingobacterium</taxon>
    </lineage>
</organism>